<proteinExistence type="inferred from homology"/>
<dbReference type="Pfam" id="PF01633">
    <property type="entry name" value="Choline_kinase"/>
    <property type="match status" value="1"/>
</dbReference>
<dbReference type="PANTHER" id="PTHR22603">
    <property type="entry name" value="CHOLINE/ETHANOALAMINE KINASE"/>
    <property type="match status" value="1"/>
</dbReference>
<keyword evidence="2" id="KW-1208">Phospholipid metabolism</keyword>
<dbReference type="GO" id="GO:0004103">
    <property type="term" value="F:choline kinase activity"/>
    <property type="evidence" value="ECO:0007669"/>
    <property type="project" value="TreeGrafter"/>
</dbReference>
<reference evidence="4 5" key="1">
    <citation type="submission" date="2024-05" db="EMBL/GenBank/DDBJ databases">
        <authorList>
            <person name="Wallberg A."/>
        </authorList>
    </citation>
    <scope>NUCLEOTIDE SEQUENCE [LARGE SCALE GENOMIC DNA]</scope>
</reference>
<keyword evidence="1" id="KW-0443">Lipid metabolism</keyword>
<dbReference type="Gene3D" id="3.90.1200.10">
    <property type="match status" value="1"/>
</dbReference>
<dbReference type="EMBL" id="CAXKWB010007124">
    <property type="protein sequence ID" value="CAL4085703.1"/>
    <property type="molecule type" value="Genomic_DNA"/>
</dbReference>
<keyword evidence="5" id="KW-1185">Reference proteome</keyword>
<sequence length="354" mass="41319">MREKAHQLCRDFLRGAWEDITPEELILKPITGGLTNILYYCALPNSHTSKSKEPREIVLRIYGQTENEECVQATLTDSVIFSILSERELGPRLFGMFPGGRLEEFIPSRTMKVTEMRDPQYVQKIATNMAIFHSLDIPLTKEPTYVTNTMDKWVITYRDILKSGTLKCEGIDNSKLEKLKNFNFEKEISYVMELVSKASSDVVFSHNDLQEGNILINTVNNNNNDDNRISVIDFEYCSYNYRAYDLANHFCEYRYDYTPPEHPYFTPCKDKYPTREQQLSFIRSYTKASKSAKNLDLNEEQILKDIKVFVLVSDLFWGLWAIVQSQTSTIPFGYMEWALERIDDYHTDKERLNN</sequence>
<dbReference type="GO" id="GO:0006646">
    <property type="term" value="P:phosphatidylethanolamine biosynthetic process"/>
    <property type="evidence" value="ECO:0007669"/>
    <property type="project" value="TreeGrafter"/>
</dbReference>
<dbReference type="Gene3D" id="3.30.200.20">
    <property type="entry name" value="Phosphorylase Kinase, domain 1"/>
    <property type="match status" value="1"/>
</dbReference>
<dbReference type="Proteomes" id="UP001497623">
    <property type="component" value="Unassembled WGS sequence"/>
</dbReference>
<keyword evidence="1" id="KW-0444">Lipid biosynthesis</keyword>
<evidence type="ECO:0000256" key="3">
    <source>
        <dbReference type="ARBA" id="ARBA00038211"/>
    </source>
</evidence>
<comment type="caution">
    <text evidence="4">The sequence shown here is derived from an EMBL/GenBank/DDBJ whole genome shotgun (WGS) entry which is preliminary data.</text>
</comment>
<dbReference type="AlphaFoldDB" id="A0AAV2QJ78"/>
<name>A0AAV2QJ78_MEGNR</name>
<dbReference type="SUPFAM" id="SSF56112">
    <property type="entry name" value="Protein kinase-like (PK-like)"/>
    <property type="match status" value="1"/>
</dbReference>
<evidence type="ECO:0008006" key="6">
    <source>
        <dbReference type="Google" id="ProtNLM"/>
    </source>
</evidence>
<gene>
    <name evidence="4" type="ORF">MNOR_LOCUS12788</name>
</gene>
<comment type="similarity">
    <text evidence="3">Belongs to the choline/ethanolamine kinase family.</text>
</comment>
<dbReference type="GO" id="GO:0004305">
    <property type="term" value="F:ethanolamine kinase activity"/>
    <property type="evidence" value="ECO:0007669"/>
    <property type="project" value="TreeGrafter"/>
</dbReference>
<organism evidence="4 5">
    <name type="scientific">Meganyctiphanes norvegica</name>
    <name type="common">Northern krill</name>
    <name type="synonym">Thysanopoda norvegica</name>
    <dbReference type="NCBI Taxonomy" id="48144"/>
    <lineage>
        <taxon>Eukaryota</taxon>
        <taxon>Metazoa</taxon>
        <taxon>Ecdysozoa</taxon>
        <taxon>Arthropoda</taxon>
        <taxon>Crustacea</taxon>
        <taxon>Multicrustacea</taxon>
        <taxon>Malacostraca</taxon>
        <taxon>Eumalacostraca</taxon>
        <taxon>Eucarida</taxon>
        <taxon>Euphausiacea</taxon>
        <taxon>Euphausiidae</taxon>
        <taxon>Meganyctiphanes</taxon>
    </lineage>
</organism>
<keyword evidence="1" id="KW-0594">Phospholipid biosynthesis</keyword>
<dbReference type="PANTHER" id="PTHR22603:SF93">
    <property type="entry name" value="RE24176P"/>
    <property type="match status" value="1"/>
</dbReference>
<evidence type="ECO:0000256" key="2">
    <source>
        <dbReference type="ARBA" id="ARBA00023264"/>
    </source>
</evidence>
<dbReference type="InterPro" id="IPR011009">
    <property type="entry name" value="Kinase-like_dom_sf"/>
</dbReference>
<evidence type="ECO:0000313" key="4">
    <source>
        <dbReference type="EMBL" id="CAL4085703.1"/>
    </source>
</evidence>
<evidence type="ECO:0000313" key="5">
    <source>
        <dbReference type="Proteomes" id="UP001497623"/>
    </source>
</evidence>
<protein>
    <recommendedName>
        <fullName evidence="6">Choline/ethanolamine kinase</fullName>
    </recommendedName>
</protein>
<evidence type="ECO:0000256" key="1">
    <source>
        <dbReference type="ARBA" id="ARBA00023209"/>
    </source>
</evidence>
<dbReference type="GO" id="GO:0005737">
    <property type="term" value="C:cytoplasm"/>
    <property type="evidence" value="ECO:0007669"/>
    <property type="project" value="TreeGrafter"/>
</dbReference>
<accession>A0AAV2QJ78</accession>